<dbReference type="EC" id="3.4.23.49" evidence="1"/>
<sequence>MNSRLIYAGTDAQSGESFARLEHMPTGLFAKGFLGAGGVSSGRLSDEDFPPALNPYSKTLSPIRGGDISYGVVDLGYTVLRRDGFSLGGFAGYQHEAELLNGDGCRQVARSGICAGRQAVTDQVRVLSENQRWNALRIGVIGEARFDWVTLSLEGAYLPVVTMDGVDRHWLRQDINPLPQHGSGDGYFAEGIAAYDLTPEVSVGVGGRYWRMQTDSGRTTFPLATRSPTKFETDRYGGFVQLSYRLSDFGLAEATAPAAPIRKE</sequence>
<proteinExistence type="predicted"/>
<protein>
    <submittedName>
        <fullName evidence="1">Omptin family outer membrane protease</fullName>
        <ecNumber evidence="1">3.4.23.49</ecNumber>
    </submittedName>
</protein>
<dbReference type="InterPro" id="IPR053724">
    <property type="entry name" value="OMP_A26_sf"/>
</dbReference>
<name>A0ABT8ASS1_9HYPH</name>
<keyword evidence="1" id="KW-0645">Protease</keyword>
<dbReference type="EMBL" id="JAUFPT010000060">
    <property type="protein sequence ID" value="MDN3572561.1"/>
    <property type="molecule type" value="Genomic_DNA"/>
</dbReference>
<dbReference type="SUPFAM" id="SSF69917">
    <property type="entry name" value="OMPT-like"/>
    <property type="match status" value="1"/>
</dbReference>
<dbReference type="GO" id="GO:0004190">
    <property type="term" value="F:aspartic-type endopeptidase activity"/>
    <property type="evidence" value="ECO:0007669"/>
    <property type="project" value="UniProtKB-EC"/>
</dbReference>
<dbReference type="InterPro" id="IPR020080">
    <property type="entry name" value="OM_adhesin/peptidase_omptin"/>
</dbReference>
<reference evidence="2" key="1">
    <citation type="journal article" date="2019" name="Int. J. Syst. Evol. Microbiol.">
        <title>The Global Catalogue of Microorganisms (GCM) 10K type strain sequencing project: providing services to taxonomists for standard genome sequencing and annotation.</title>
        <authorList>
            <consortium name="The Broad Institute Genomics Platform"/>
            <consortium name="The Broad Institute Genome Sequencing Center for Infectious Disease"/>
            <person name="Wu L."/>
            <person name="Ma J."/>
        </authorList>
    </citation>
    <scope>NUCLEOTIDE SEQUENCE [LARGE SCALE GENOMIC DNA]</scope>
    <source>
        <strain evidence="2">CECT 7806</strain>
    </source>
</reference>
<dbReference type="Proteomes" id="UP001244297">
    <property type="component" value="Unassembled WGS sequence"/>
</dbReference>
<dbReference type="InterPro" id="IPR000036">
    <property type="entry name" value="Peptidase_A26_omptin"/>
</dbReference>
<accession>A0ABT8ASS1</accession>
<gene>
    <name evidence="1" type="ORF">QWZ18_18255</name>
</gene>
<dbReference type="RefSeq" id="WP_238290240.1">
    <property type="nucleotide sequence ID" value="NZ_BPQS01000021.1"/>
</dbReference>
<evidence type="ECO:0000313" key="1">
    <source>
        <dbReference type="EMBL" id="MDN3572561.1"/>
    </source>
</evidence>
<dbReference type="GO" id="GO:0006508">
    <property type="term" value="P:proteolysis"/>
    <property type="evidence" value="ECO:0007669"/>
    <property type="project" value="UniProtKB-KW"/>
</dbReference>
<dbReference type="Pfam" id="PF01278">
    <property type="entry name" value="Omptin"/>
    <property type="match status" value="1"/>
</dbReference>
<keyword evidence="1" id="KW-0378">Hydrolase</keyword>
<evidence type="ECO:0000313" key="2">
    <source>
        <dbReference type="Proteomes" id="UP001244297"/>
    </source>
</evidence>
<dbReference type="Gene3D" id="2.40.128.90">
    <property type="entry name" value="OMPT-like"/>
    <property type="match status" value="1"/>
</dbReference>
<organism evidence="1 2">
    <name type="scientific">Methylobacterium longum</name>
    <dbReference type="NCBI Taxonomy" id="767694"/>
    <lineage>
        <taxon>Bacteria</taxon>
        <taxon>Pseudomonadati</taxon>
        <taxon>Pseudomonadota</taxon>
        <taxon>Alphaproteobacteria</taxon>
        <taxon>Hyphomicrobiales</taxon>
        <taxon>Methylobacteriaceae</taxon>
        <taxon>Methylobacterium</taxon>
    </lineage>
</organism>
<keyword evidence="2" id="KW-1185">Reference proteome</keyword>
<comment type="caution">
    <text evidence="1">The sequence shown here is derived from an EMBL/GenBank/DDBJ whole genome shotgun (WGS) entry which is preliminary data.</text>
</comment>